<reference evidence="2" key="2">
    <citation type="submission" date="2023-06" db="EMBL/GenBank/DDBJ databases">
        <authorList>
            <consortium name="Lawrence Berkeley National Laboratory"/>
            <person name="Haridas S."/>
            <person name="Hensen N."/>
            <person name="Bonometti L."/>
            <person name="Westerberg I."/>
            <person name="Brannstrom I.O."/>
            <person name="Guillou S."/>
            <person name="Cros-Aarteil S."/>
            <person name="Calhoun S."/>
            <person name="Kuo A."/>
            <person name="Mondo S."/>
            <person name="Pangilinan J."/>
            <person name="Riley R."/>
            <person name="Labutti K."/>
            <person name="Andreopoulos B."/>
            <person name="Lipzen A."/>
            <person name="Chen C."/>
            <person name="Yanf M."/>
            <person name="Daum C."/>
            <person name="Ng V."/>
            <person name="Clum A."/>
            <person name="Steindorff A."/>
            <person name="Ohm R."/>
            <person name="Martin F."/>
            <person name="Silar P."/>
            <person name="Natvig D."/>
            <person name="Lalanne C."/>
            <person name="Gautier V."/>
            <person name="Ament-Velasquez S.L."/>
            <person name="Kruys A."/>
            <person name="Hutchinson M.I."/>
            <person name="Powell A.J."/>
            <person name="Barry K."/>
            <person name="Miller A.N."/>
            <person name="Grigoriev I.V."/>
            <person name="Debuchy R."/>
            <person name="Gladieux P."/>
            <person name="Thoren M.H."/>
            <person name="Johannesson H."/>
        </authorList>
    </citation>
    <scope>NUCLEOTIDE SEQUENCE</scope>
    <source>
        <strain evidence="2">CBS 118394</strain>
    </source>
</reference>
<gene>
    <name evidence="2" type="ORF">B0H66DRAFT_377057</name>
</gene>
<evidence type="ECO:0000256" key="1">
    <source>
        <dbReference type="SAM" id="SignalP"/>
    </source>
</evidence>
<sequence>MRYTSIIVLAGLACLVQSATITPSSPQEGVALLPRSPCYTAITTGRVKCHAGPSEDDKVVSTLGLNAWFNPECKILNGQKVEDTRVWYYLETSKKCWVSNNYVTRGCEASVQRICRQMTV</sequence>
<evidence type="ECO:0000313" key="2">
    <source>
        <dbReference type="EMBL" id="KAK3314395.1"/>
    </source>
</evidence>
<keyword evidence="3" id="KW-1185">Reference proteome</keyword>
<evidence type="ECO:0000313" key="3">
    <source>
        <dbReference type="Proteomes" id="UP001283341"/>
    </source>
</evidence>
<reference evidence="2" key="1">
    <citation type="journal article" date="2023" name="Mol. Phylogenet. Evol.">
        <title>Genome-scale phylogeny and comparative genomics of the fungal order Sordariales.</title>
        <authorList>
            <person name="Hensen N."/>
            <person name="Bonometti L."/>
            <person name="Westerberg I."/>
            <person name="Brannstrom I.O."/>
            <person name="Guillou S."/>
            <person name="Cros-Aarteil S."/>
            <person name="Calhoun S."/>
            <person name="Haridas S."/>
            <person name="Kuo A."/>
            <person name="Mondo S."/>
            <person name="Pangilinan J."/>
            <person name="Riley R."/>
            <person name="LaButti K."/>
            <person name="Andreopoulos B."/>
            <person name="Lipzen A."/>
            <person name="Chen C."/>
            <person name="Yan M."/>
            <person name="Daum C."/>
            <person name="Ng V."/>
            <person name="Clum A."/>
            <person name="Steindorff A."/>
            <person name="Ohm R.A."/>
            <person name="Martin F."/>
            <person name="Silar P."/>
            <person name="Natvig D.O."/>
            <person name="Lalanne C."/>
            <person name="Gautier V."/>
            <person name="Ament-Velasquez S.L."/>
            <person name="Kruys A."/>
            <person name="Hutchinson M.I."/>
            <person name="Powell A.J."/>
            <person name="Barry K."/>
            <person name="Miller A.N."/>
            <person name="Grigoriev I.V."/>
            <person name="Debuchy R."/>
            <person name="Gladieux P."/>
            <person name="Hiltunen Thoren M."/>
            <person name="Johannesson H."/>
        </authorList>
    </citation>
    <scope>NUCLEOTIDE SEQUENCE</scope>
    <source>
        <strain evidence="2">CBS 118394</strain>
    </source>
</reference>
<organism evidence="2 3">
    <name type="scientific">Apodospora peruviana</name>
    <dbReference type="NCBI Taxonomy" id="516989"/>
    <lineage>
        <taxon>Eukaryota</taxon>
        <taxon>Fungi</taxon>
        <taxon>Dikarya</taxon>
        <taxon>Ascomycota</taxon>
        <taxon>Pezizomycotina</taxon>
        <taxon>Sordariomycetes</taxon>
        <taxon>Sordariomycetidae</taxon>
        <taxon>Sordariales</taxon>
        <taxon>Lasiosphaeriaceae</taxon>
        <taxon>Apodospora</taxon>
    </lineage>
</organism>
<feature type="chain" id="PRO_5042286818" evidence="1">
    <location>
        <begin position="19"/>
        <end position="120"/>
    </location>
</feature>
<accession>A0AAE0HWX8</accession>
<dbReference type="Proteomes" id="UP001283341">
    <property type="component" value="Unassembled WGS sequence"/>
</dbReference>
<name>A0AAE0HWX8_9PEZI</name>
<protein>
    <submittedName>
        <fullName evidence="2">Uncharacterized protein</fullName>
    </submittedName>
</protein>
<keyword evidence="1" id="KW-0732">Signal</keyword>
<proteinExistence type="predicted"/>
<comment type="caution">
    <text evidence="2">The sequence shown here is derived from an EMBL/GenBank/DDBJ whole genome shotgun (WGS) entry which is preliminary data.</text>
</comment>
<dbReference type="EMBL" id="JAUEDM010000007">
    <property type="protein sequence ID" value="KAK3314395.1"/>
    <property type="molecule type" value="Genomic_DNA"/>
</dbReference>
<dbReference type="AlphaFoldDB" id="A0AAE0HWX8"/>
<feature type="signal peptide" evidence="1">
    <location>
        <begin position="1"/>
        <end position="18"/>
    </location>
</feature>